<protein>
    <submittedName>
        <fullName evidence="2">Uncharacterized protein</fullName>
    </submittedName>
</protein>
<keyword evidence="1" id="KW-1133">Transmembrane helix</keyword>
<dbReference type="Proteomes" id="UP000032304">
    <property type="component" value="Chromosome 2"/>
</dbReference>
<dbReference type="EMBL" id="CM001741">
    <property type="protein sequence ID" value="KJB14444.1"/>
    <property type="molecule type" value="Genomic_DNA"/>
</dbReference>
<evidence type="ECO:0000256" key="1">
    <source>
        <dbReference type="SAM" id="Phobius"/>
    </source>
</evidence>
<dbReference type="OMA" id="MYLPWRR"/>
<organism evidence="2 3">
    <name type="scientific">Gossypium raimondii</name>
    <name type="common">Peruvian cotton</name>
    <name type="synonym">Gossypium klotzschianum subsp. raimondii</name>
    <dbReference type="NCBI Taxonomy" id="29730"/>
    <lineage>
        <taxon>Eukaryota</taxon>
        <taxon>Viridiplantae</taxon>
        <taxon>Streptophyta</taxon>
        <taxon>Embryophyta</taxon>
        <taxon>Tracheophyta</taxon>
        <taxon>Spermatophyta</taxon>
        <taxon>Magnoliopsida</taxon>
        <taxon>eudicotyledons</taxon>
        <taxon>Gunneridae</taxon>
        <taxon>Pentapetalae</taxon>
        <taxon>rosids</taxon>
        <taxon>malvids</taxon>
        <taxon>Malvales</taxon>
        <taxon>Malvaceae</taxon>
        <taxon>Malvoideae</taxon>
        <taxon>Gossypium</taxon>
    </lineage>
</organism>
<keyword evidence="3" id="KW-1185">Reference proteome</keyword>
<proteinExistence type="predicted"/>
<dbReference type="Gramene" id="KJB14444">
    <property type="protein sequence ID" value="KJB14444"/>
    <property type="gene ID" value="B456_002G125200"/>
</dbReference>
<keyword evidence="1" id="KW-0812">Transmembrane</keyword>
<dbReference type="eggNOG" id="ENOG502S7SC">
    <property type="taxonomic scope" value="Eukaryota"/>
</dbReference>
<sequence length="73" mass="7935">MPHLNAVGHQSTNWMVLLVLIIATAAFTSLGTTSSLYINQQAMYFPWRVSHLAIIEAGSNALLVISATDSCSW</sequence>
<keyword evidence="1" id="KW-0472">Membrane</keyword>
<feature type="transmembrane region" description="Helical" evidence="1">
    <location>
        <begin position="14"/>
        <end position="38"/>
    </location>
</feature>
<name>A0A0D2Q551_GOSRA</name>
<dbReference type="AlphaFoldDB" id="A0A0D2Q551"/>
<evidence type="ECO:0000313" key="3">
    <source>
        <dbReference type="Proteomes" id="UP000032304"/>
    </source>
</evidence>
<reference evidence="2 3" key="1">
    <citation type="journal article" date="2012" name="Nature">
        <title>Repeated polyploidization of Gossypium genomes and the evolution of spinnable cotton fibres.</title>
        <authorList>
            <person name="Paterson A.H."/>
            <person name="Wendel J.F."/>
            <person name="Gundlach H."/>
            <person name="Guo H."/>
            <person name="Jenkins J."/>
            <person name="Jin D."/>
            <person name="Llewellyn D."/>
            <person name="Showmaker K.C."/>
            <person name="Shu S."/>
            <person name="Udall J."/>
            <person name="Yoo M.J."/>
            <person name="Byers R."/>
            <person name="Chen W."/>
            <person name="Doron-Faigenboim A."/>
            <person name="Duke M.V."/>
            <person name="Gong L."/>
            <person name="Grimwood J."/>
            <person name="Grover C."/>
            <person name="Grupp K."/>
            <person name="Hu G."/>
            <person name="Lee T.H."/>
            <person name="Li J."/>
            <person name="Lin L."/>
            <person name="Liu T."/>
            <person name="Marler B.S."/>
            <person name="Page J.T."/>
            <person name="Roberts A.W."/>
            <person name="Romanel E."/>
            <person name="Sanders W.S."/>
            <person name="Szadkowski E."/>
            <person name="Tan X."/>
            <person name="Tang H."/>
            <person name="Xu C."/>
            <person name="Wang J."/>
            <person name="Wang Z."/>
            <person name="Zhang D."/>
            <person name="Zhang L."/>
            <person name="Ashrafi H."/>
            <person name="Bedon F."/>
            <person name="Bowers J.E."/>
            <person name="Brubaker C.L."/>
            <person name="Chee P.W."/>
            <person name="Das S."/>
            <person name="Gingle A.R."/>
            <person name="Haigler C.H."/>
            <person name="Harker D."/>
            <person name="Hoffmann L.V."/>
            <person name="Hovav R."/>
            <person name="Jones D.C."/>
            <person name="Lemke C."/>
            <person name="Mansoor S."/>
            <person name="ur Rahman M."/>
            <person name="Rainville L.N."/>
            <person name="Rambani A."/>
            <person name="Reddy U.K."/>
            <person name="Rong J.K."/>
            <person name="Saranga Y."/>
            <person name="Scheffler B.E."/>
            <person name="Scheffler J.A."/>
            <person name="Stelly D.M."/>
            <person name="Triplett B.A."/>
            <person name="Van Deynze A."/>
            <person name="Vaslin M.F."/>
            <person name="Waghmare V.N."/>
            <person name="Walford S.A."/>
            <person name="Wright R.J."/>
            <person name="Zaki E.A."/>
            <person name="Zhang T."/>
            <person name="Dennis E.S."/>
            <person name="Mayer K.F."/>
            <person name="Peterson D.G."/>
            <person name="Rokhsar D.S."/>
            <person name="Wang X."/>
            <person name="Schmutz J."/>
        </authorList>
    </citation>
    <scope>NUCLEOTIDE SEQUENCE [LARGE SCALE GENOMIC DNA]</scope>
</reference>
<evidence type="ECO:0000313" key="2">
    <source>
        <dbReference type="EMBL" id="KJB14444.1"/>
    </source>
</evidence>
<gene>
    <name evidence="2" type="ORF">B456_002G125200</name>
</gene>
<accession>A0A0D2Q551</accession>